<organism evidence="2 3">
    <name type="scientific">Candidatus Pantoea floridensis</name>
    <dbReference type="NCBI Taxonomy" id="1938870"/>
    <lineage>
        <taxon>Bacteria</taxon>
        <taxon>Pseudomonadati</taxon>
        <taxon>Pseudomonadota</taxon>
        <taxon>Gammaproteobacteria</taxon>
        <taxon>Enterobacterales</taxon>
        <taxon>Erwiniaceae</taxon>
        <taxon>Pantoea</taxon>
    </lineage>
</organism>
<feature type="transmembrane region" description="Helical" evidence="1">
    <location>
        <begin position="119"/>
        <end position="145"/>
    </location>
</feature>
<keyword evidence="1" id="KW-0472">Membrane</keyword>
<accession>A0A286DQ80</accession>
<keyword evidence="1" id="KW-0812">Transmembrane</keyword>
<keyword evidence="3" id="KW-1185">Reference proteome</keyword>
<dbReference type="RefSeq" id="WP_097098277.1">
    <property type="nucleotide sequence ID" value="NZ_OCMY01000002.1"/>
</dbReference>
<dbReference type="AlphaFoldDB" id="A0A286DQ80"/>
<evidence type="ECO:0000313" key="2">
    <source>
        <dbReference type="EMBL" id="SOD60810.1"/>
    </source>
</evidence>
<dbReference type="OrthoDB" id="6433535at2"/>
<feature type="transmembrane region" description="Helical" evidence="1">
    <location>
        <begin position="151"/>
        <end position="168"/>
    </location>
</feature>
<name>A0A286DQ80_9GAMM</name>
<dbReference type="Proteomes" id="UP000219271">
    <property type="component" value="Unassembled WGS sequence"/>
</dbReference>
<evidence type="ECO:0000256" key="1">
    <source>
        <dbReference type="SAM" id="Phobius"/>
    </source>
</evidence>
<sequence>MYHSDAVIRQLQAQRILAEKLDNAVAGVIDAVSDQVSKINKGATRLSFYASCFTDEYYDVCKKQAFEDNRFLMGVAQLVKERNIVFSLLKTYLDYQLQNRNFRQLEVIKMHLMRANIHIAASTLTSSSFSLGATLAVVAGLNITLPVGRNIGQVVGVMAGGLGIYGVVQNAADSAKRLQLMHPPYYHALYVRELEMMYFLVETTLMRAGALKNEWLSDYEIAEVLMKLMRKA</sequence>
<evidence type="ECO:0000313" key="3">
    <source>
        <dbReference type="Proteomes" id="UP000219271"/>
    </source>
</evidence>
<reference evidence="3" key="1">
    <citation type="submission" date="2017-09" db="EMBL/GenBank/DDBJ databases">
        <authorList>
            <person name="Varghese N."/>
            <person name="Submissions S."/>
        </authorList>
    </citation>
    <scope>NUCLEOTIDE SEQUENCE [LARGE SCALE GENOMIC DNA]</scope>
    <source>
        <strain evidence="3">JKS000234</strain>
    </source>
</reference>
<keyword evidence="1" id="KW-1133">Transmembrane helix</keyword>
<proteinExistence type="predicted"/>
<dbReference type="EMBL" id="OCMY01000002">
    <property type="protein sequence ID" value="SOD60810.1"/>
    <property type="molecule type" value="Genomic_DNA"/>
</dbReference>
<gene>
    <name evidence="2" type="ORF">SAMN06273570_4853</name>
</gene>
<protein>
    <submittedName>
        <fullName evidence="2">Uncharacterized protein</fullName>
    </submittedName>
</protein>